<organism evidence="1 2">
    <name type="scientific">Meloidogyne enterolobii</name>
    <name type="common">Root-knot nematode worm</name>
    <name type="synonym">Meloidogyne mayaguensis</name>
    <dbReference type="NCBI Taxonomy" id="390850"/>
    <lineage>
        <taxon>Eukaryota</taxon>
        <taxon>Metazoa</taxon>
        <taxon>Ecdysozoa</taxon>
        <taxon>Nematoda</taxon>
        <taxon>Chromadorea</taxon>
        <taxon>Rhabditida</taxon>
        <taxon>Tylenchina</taxon>
        <taxon>Tylenchomorpha</taxon>
        <taxon>Tylenchoidea</taxon>
        <taxon>Meloidogynidae</taxon>
        <taxon>Meloidogyninae</taxon>
        <taxon>Meloidogyne</taxon>
    </lineage>
</organism>
<evidence type="ECO:0000313" key="2">
    <source>
        <dbReference type="Proteomes" id="UP001497535"/>
    </source>
</evidence>
<reference evidence="1" key="1">
    <citation type="submission" date="2023-11" db="EMBL/GenBank/DDBJ databases">
        <authorList>
            <person name="Poullet M."/>
        </authorList>
    </citation>
    <scope>NUCLEOTIDE SEQUENCE</scope>
    <source>
        <strain evidence="1">E1834</strain>
    </source>
</reference>
<name>A0ACB0YFD7_MELEN</name>
<comment type="caution">
    <text evidence="1">The sequence shown here is derived from an EMBL/GenBank/DDBJ whole genome shotgun (WGS) entry which is preliminary data.</text>
</comment>
<dbReference type="Proteomes" id="UP001497535">
    <property type="component" value="Unassembled WGS sequence"/>
</dbReference>
<sequence>MGVVLNEINKYILECLFAPPSFPPFPSLLPPGRSPLSLSLLPRLSALCRRRQSVAINHHQNQWTEEIDPIPSKKRG</sequence>
<dbReference type="EMBL" id="CAVMJV010000011">
    <property type="protein sequence ID" value="CAK5044487.1"/>
    <property type="molecule type" value="Genomic_DNA"/>
</dbReference>
<proteinExistence type="predicted"/>
<accession>A0ACB0YFD7</accession>
<gene>
    <name evidence="1" type="ORF">MENTE1834_LOCUS11480</name>
</gene>
<protein>
    <submittedName>
        <fullName evidence="1">Uncharacterized protein</fullName>
    </submittedName>
</protein>
<evidence type="ECO:0000313" key="1">
    <source>
        <dbReference type="EMBL" id="CAK5044487.1"/>
    </source>
</evidence>
<keyword evidence="2" id="KW-1185">Reference proteome</keyword>